<dbReference type="Proteomes" id="UP000435036">
    <property type="component" value="Unassembled WGS sequence"/>
</dbReference>
<evidence type="ECO:0000259" key="2">
    <source>
        <dbReference type="Pfam" id="PF12770"/>
    </source>
</evidence>
<dbReference type="RefSeq" id="WP_160370592.1">
    <property type="nucleotide sequence ID" value="NZ_WSQA01000016.1"/>
</dbReference>
<proteinExistence type="predicted"/>
<dbReference type="PANTHER" id="PTHR10098">
    <property type="entry name" value="RAPSYN-RELATED"/>
    <property type="match status" value="1"/>
</dbReference>
<keyword evidence="1" id="KW-0812">Transmembrane</keyword>
<feature type="transmembrane region" description="Helical" evidence="1">
    <location>
        <begin position="764"/>
        <end position="781"/>
    </location>
</feature>
<protein>
    <submittedName>
        <fullName evidence="3">CHAT domain-containing protein</fullName>
    </submittedName>
</protein>
<sequence>MDNKALNRSQKETYLWILINMGYGFQTNSKILSSCVFYEKALLIDLELNFLTEEDRLTYINKPLSNNYTMLSDYEKAERLQLAGISASSSAEIKASYYNNLSLLYSFKDEFENSKQAAITGLTLTRKDKRLELYLINSLTKSFLSLNQIDSAKIANQNAFEILDMVSIDKDFAAGKRTTLQLKAELAILEDNRKSAISFLNQALELELLHYPNSHYREKANLYNLIGEQLLYFEQKSSAKKHFDQALSLLNENISEVRTSSYTKVNLLKNLGILYAKHDIDSSLSYFEQAIISDFAYQQNVTSKKSHILGNQWNRKLLDVVYLNLHPINTFSQEQLTKLLWLTELTKGRLLWNDINRSINWKVSIDSLGSIISELQKLYIKRDLLNDSSERIQVETMIQNLNSDFDLKEQYFTREIHIPTFESFRKSLFNKINNCYAYFIHEDKTISVFHLFNNRVAYFHLQDKKIIDSIISFKETYFSYSPNEFNENPAKYFKIAANFKELLLPGLEQQTKICLSLDNELYLLPFDALSDGQEFIVEGHDIQYQHSLLFNSLIRKDKFSNQQITILFRDKYAPPLSDLPFVTMEVKSLKRNFEVNILPSEKLSLETLLAVLQKNAVLHVAAHTIIEEDQEAKLILHQPISTDQLRHYDFHAPLVVLSACNTASGKILPSEGMASIHRAFLSKSVPGVLATHWYANDAITLKIMDNFYVALSKTNNPIKSISTAKRHYLKNSNEHNRNPWYWANMAYYGIETEIELQSPFWKRASYGFLSLSIVLFFIAIIKKARKL</sequence>
<dbReference type="PANTHER" id="PTHR10098:SF108">
    <property type="entry name" value="TETRATRICOPEPTIDE REPEAT PROTEIN 28"/>
    <property type="match status" value="1"/>
</dbReference>
<organism evidence="3 4">
    <name type="scientific">Sphingobacterium humi</name>
    <dbReference type="NCBI Taxonomy" id="1796905"/>
    <lineage>
        <taxon>Bacteria</taxon>
        <taxon>Pseudomonadati</taxon>
        <taxon>Bacteroidota</taxon>
        <taxon>Sphingobacteriia</taxon>
        <taxon>Sphingobacteriales</taxon>
        <taxon>Sphingobacteriaceae</taxon>
        <taxon>Sphingobacterium</taxon>
    </lineage>
</organism>
<accession>A0A6N8L458</accession>
<feature type="domain" description="CHAT" evidence="2">
    <location>
        <begin position="508"/>
        <end position="749"/>
    </location>
</feature>
<gene>
    <name evidence="3" type="ORF">GQF63_17770</name>
</gene>
<dbReference type="InterPro" id="IPR011990">
    <property type="entry name" value="TPR-like_helical_dom_sf"/>
</dbReference>
<dbReference type="SUPFAM" id="SSF48452">
    <property type="entry name" value="TPR-like"/>
    <property type="match status" value="1"/>
</dbReference>
<dbReference type="InterPro" id="IPR024983">
    <property type="entry name" value="CHAT_dom"/>
</dbReference>
<keyword evidence="1" id="KW-1133">Transmembrane helix</keyword>
<evidence type="ECO:0000313" key="3">
    <source>
        <dbReference type="EMBL" id="MVZ63874.1"/>
    </source>
</evidence>
<dbReference type="EMBL" id="WSQA01000016">
    <property type="protein sequence ID" value="MVZ63874.1"/>
    <property type="molecule type" value="Genomic_DNA"/>
</dbReference>
<evidence type="ECO:0000256" key="1">
    <source>
        <dbReference type="SAM" id="Phobius"/>
    </source>
</evidence>
<dbReference type="OrthoDB" id="9771112at2"/>
<name>A0A6N8L458_9SPHI</name>
<evidence type="ECO:0000313" key="4">
    <source>
        <dbReference type="Proteomes" id="UP000435036"/>
    </source>
</evidence>
<dbReference type="AlphaFoldDB" id="A0A6N8L458"/>
<comment type="caution">
    <text evidence="3">The sequence shown here is derived from an EMBL/GenBank/DDBJ whole genome shotgun (WGS) entry which is preliminary data.</text>
</comment>
<dbReference type="Pfam" id="PF12770">
    <property type="entry name" value="CHAT"/>
    <property type="match status" value="1"/>
</dbReference>
<dbReference type="Gene3D" id="1.25.40.10">
    <property type="entry name" value="Tetratricopeptide repeat domain"/>
    <property type="match status" value="1"/>
</dbReference>
<reference evidence="3 4" key="1">
    <citation type="submission" date="2019-12" db="EMBL/GenBank/DDBJ databases">
        <authorList>
            <person name="Dong K."/>
        </authorList>
    </citation>
    <scope>NUCLEOTIDE SEQUENCE [LARGE SCALE GENOMIC DNA]</scope>
    <source>
        <strain evidence="3 4">JCM 31225</strain>
    </source>
</reference>
<keyword evidence="4" id="KW-1185">Reference proteome</keyword>
<keyword evidence="1" id="KW-0472">Membrane</keyword>